<dbReference type="GO" id="GO:0016491">
    <property type="term" value="F:oxidoreductase activity"/>
    <property type="evidence" value="ECO:0007669"/>
    <property type="project" value="InterPro"/>
</dbReference>
<dbReference type="Proteomes" id="UP001324634">
    <property type="component" value="Chromosome"/>
</dbReference>
<dbReference type="KEGG" id="psti:SOO65_01275"/>
<keyword evidence="2" id="KW-0201">Cytochrome c-type biogenesis</keyword>
<dbReference type="PROSITE" id="PS51352">
    <property type="entry name" value="THIOREDOXIN_2"/>
    <property type="match status" value="1"/>
</dbReference>
<keyword evidence="7" id="KW-1185">Reference proteome</keyword>
<protein>
    <submittedName>
        <fullName evidence="6">TlpA disulfide reductase family protein</fullName>
    </submittedName>
</protein>
<dbReference type="InterPro" id="IPR013766">
    <property type="entry name" value="Thioredoxin_domain"/>
</dbReference>
<dbReference type="Pfam" id="PF00578">
    <property type="entry name" value="AhpC-TSA"/>
    <property type="match status" value="1"/>
</dbReference>
<keyword evidence="4" id="KW-0676">Redox-active center</keyword>
<evidence type="ECO:0000256" key="1">
    <source>
        <dbReference type="ARBA" id="ARBA00004196"/>
    </source>
</evidence>
<dbReference type="GO" id="GO:0017004">
    <property type="term" value="P:cytochrome complex assembly"/>
    <property type="evidence" value="ECO:0007669"/>
    <property type="project" value="UniProtKB-KW"/>
</dbReference>
<dbReference type="GO" id="GO:0016209">
    <property type="term" value="F:antioxidant activity"/>
    <property type="evidence" value="ECO:0007669"/>
    <property type="project" value="InterPro"/>
</dbReference>
<comment type="subcellular location">
    <subcellularLocation>
        <location evidence="1">Cell envelope</location>
    </subcellularLocation>
</comment>
<evidence type="ECO:0000313" key="7">
    <source>
        <dbReference type="Proteomes" id="UP001324634"/>
    </source>
</evidence>
<evidence type="ECO:0000256" key="3">
    <source>
        <dbReference type="ARBA" id="ARBA00023157"/>
    </source>
</evidence>
<dbReference type="InterPro" id="IPR000866">
    <property type="entry name" value="AhpC/TSA"/>
</dbReference>
<dbReference type="EMBL" id="CP139487">
    <property type="protein sequence ID" value="WPU65372.1"/>
    <property type="molecule type" value="Genomic_DNA"/>
</dbReference>
<keyword evidence="3" id="KW-1015">Disulfide bond</keyword>
<dbReference type="SUPFAM" id="SSF52833">
    <property type="entry name" value="Thioredoxin-like"/>
    <property type="match status" value="1"/>
</dbReference>
<dbReference type="AlphaFoldDB" id="A0AAX4HQ88"/>
<evidence type="ECO:0000256" key="2">
    <source>
        <dbReference type="ARBA" id="ARBA00022748"/>
    </source>
</evidence>
<dbReference type="RefSeq" id="WP_321395714.1">
    <property type="nucleotide sequence ID" value="NZ_CP139487.1"/>
</dbReference>
<proteinExistence type="predicted"/>
<sequence length="184" mass="21533">MKKKLIPILLFILAFTGFLSTQILWDNFNSNAELVEEDKQKHSVYETNFQTLKLTTSKNTTIELKKDPSPIILLNFWASWCIPCLKEFPSLVQFQEKYKGKVKVIGINGDDADSAEHIRKTESKYHLNFESVEDPRSHISEMFQIRTYPVSIVYHKGRVIYVNKKLHNFMDKDFLDMIDKQLGQ</sequence>
<feature type="domain" description="Thioredoxin" evidence="5">
    <location>
        <begin position="43"/>
        <end position="183"/>
    </location>
</feature>
<dbReference type="InterPro" id="IPR036249">
    <property type="entry name" value="Thioredoxin-like_sf"/>
</dbReference>
<organism evidence="6 7">
    <name type="scientific">Peredibacter starrii</name>
    <dbReference type="NCBI Taxonomy" id="28202"/>
    <lineage>
        <taxon>Bacteria</taxon>
        <taxon>Pseudomonadati</taxon>
        <taxon>Bdellovibrionota</taxon>
        <taxon>Bacteriovoracia</taxon>
        <taxon>Bacteriovoracales</taxon>
        <taxon>Bacteriovoracaceae</taxon>
        <taxon>Peredibacter</taxon>
    </lineage>
</organism>
<reference evidence="6 7" key="1">
    <citation type="submission" date="2023-11" db="EMBL/GenBank/DDBJ databases">
        <title>Peredibacter starrii A3.12.</title>
        <authorList>
            <person name="Mitchell R.J."/>
        </authorList>
    </citation>
    <scope>NUCLEOTIDE SEQUENCE [LARGE SCALE GENOMIC DNA]</scope>
    <source>
        <strain evidence="6 7">A3.12</strain>
    </source>
</reference>
<dbReference type="GO" id="GO:0030313">
    <property type="term" value="C:cell envelope"/>
    <property type="evidence" value="ECO:0007669"/>
    <property type="project" value="UniProtKB-SubCell"/>
</dbReference>
<evidence type="ECO:0000259" key="5">
    <source>
        <dbReference type="PROSITE" id="PS51352"/>
    </source>
</evidence>
<accession>A0AAX4HQ88</accession>
<dbReference type="PANTHER" id="PTHR42852">
    <property type="entry name" value="THIOL:DISULFIDE INTERCHANGE PROTEIN DSBE"/>
    <property type="match status" value="1"/>
</dbReference>
<name>A0AAX4HQ88_9BACT</name>
<evidence type="ECO:0000256" key="4">
    <source>
        <dbReference type="ARBA" id="ARBA00023284"/>
    </source>
</evidence>
<dbReference type="CDD" id="cd02966">
    <property type="entry name" value="TlpA_like_family"/>
    <property type="match status" value="1"/>
</dbReference>
<gene>
    <name evidence="6" type="ORF">SOO65_01275</name>
</gene>
<dbReference type="PANTHER" id="PTHR42852:SF6">
    <property type="entry name" value="THIOL:DISULFIDE INTERCHANGE PROTEIN DSBE"/>
    <property type="match status" value="1"/>
</dbReference>
<evidence type="ECO:0000313" key="6">
    <source>
        <dbReference type="EMBL" id="WPU65372.1"/>
    </source>
</evidence>
<dbReference type="InterPro" id="IPR050553">
    <property type="entry name" value="Thioredoxin_ResA/DsbE_sf"/>
</dbReference>
<dbReference type="Gene3D" id="3.40.30.10">
    <property type="entry name" value="Glutaredoxin"/>
    <property type="match status" value="1"/>
</dbReference>